<keyword evidence="5" id="KW-0689">Ribosomal protein</keyword>
<proteinExistence type="predicted"/>
<evidence type="ECO:0000313" key="6">
    <source>
        <dbReference type="Proteomes" id="UP000198589"/>
    </source>
</evidence>
<protein>
    <submittedName>
        <fullName evidence="5">Ribosomal protein S18 acetylase RimI</fullName>
    </submittedName>
</protein>
<evidence type="ECO:0000256" key="1">
    <source>
        <dbReference type="ARBA" id="ARBA00022679"/>
    </source>
</evidence>
<keyword evidence="6" id="KW-1185">Reference proteome</keyword>
<dbReference type="GO" id="GO:0005840">
    <property type="term" value="C:ribosome"/>
    <property type="evidence" value="ECO:0007669"/>
    <property type="project" value="UniProtKB-KW"/>
</dbReference>
<reference evidence="6" key="1">
    <citation type="submission" date="2016-10" db="EMBL/GenBank/DDBJ databases">
        <authorList>
            <person name="Varghese N."/>
            <person name="Submissions S."/>
        </authorList>
    </citation>
    <scope>NUCLEOTIDE SEQUENCE [LARGE SCALE GENOMIC DNA]</scope>
    <source>
        <strain evidence="6">DSM 46838</strain>
    </source>
</reference>
<dbReference type="STRING" id="1798228.SAMN05216574_104300"/>
<dbReference type="PANTHER" id="PTHR43877">
    <property type="entry name" value="AMINOALKYLPHOSPHONATE N-ACETYLTRANSFERASE-RELATED-RELATED"/>
    <property type="match status" value="1"/>
</dbReference>
<keyword evidence="2" id="KW-0012">Acyltransferase</keyword>
<name>A0A1I2BY98_9ACTN</name>
<dbReference type="PANTHER" id="PTHR43877:SF1">
    <property type="entry name" value="ACETYLTRANSFERASE"/>
    <property type="match status" value="1"/>
</dbReference>
<dbReference type="Proteomes" id="UP000198589">
    <property type="component" value="Unassembled WGS sequence"/>
</dbReference>
<gene>
    <name evidence="5" type="ORF">SAMN05216574_104300</name>
</gene>
<dbReference type="Gene3D" id="3.40.630.30">
    <property type="match status" value="1"/>
</dbReference>
<evidence type="ECO:0000313" key="5">
    <source>
        <dbReference type="EMBL" id="SFE61004.1"/>
    </source>
</evidence>
<dbReference type="Pfam" id="PF00583">
    <property type="entry name" value="Acetyltransf_1"/>
    <property type="match status" value="1"/>
</dbReference>
<dbReference type="GO" id="GO:0016747">
    <property type="term" value="F:acyltransferase activity, transferring groups other than amino-acyl groups"/>
    <property type="evidence" value="ECO:0007669"/>
    <property type="project" value="InterPro"/>
</dbReference>
<dbReference type="InterPro" id="IPR000182">
    <property type="entry name" value="GNAT_dom"/>
</dbReference>
<evidence type="ECO:0000259" key="4">
    <source>
        <dbReference type="PROSITE" id="PS51186"/>
    </source>
</evidence>
<sequence length="198" mass="20996">MNPEAGFPRATGSADASVRPALPQDAEEIARIQLVTWRTAYRATLPAAVLDDWDADAATGSWAAAVTSPPTPGHGVLVALERNTVVGFAAFAPAELTPGEAPDPAGPSAELSTLLVEPRWGRRGHGSRLLAAVTDLVRGGGAARLQTWLLEDDAVSQGFYESAGWGPDGWARTLDTGDRPLREIRWHALLDDPSEEAR</sequence>
<dbReference type="AlphaFoldDB" id="A0A1I2BY98"/>
<dbReference type="CDD" id="cd04301">
    <property type="entry name" value="NAT_SF"/>
    <property type="match status" value="1"/>
</dbReference>
<keyword evidence="5" id="KW-0687">Ribonucleoprotein</keyword>
<evidence type="ECO:0000256" key="2">
    <source>
        <dbReference type="ARBA" id="ARBA00023315"/>
    </source>
</evidence>
<accession>A0A1I2BY98</accession>
<evidence type="ECO:0000256" key="3">
    <source>
        <dbReference type="SAM" id="MobiDB-lite"/>
    </source>
</evidence>
<feature type="domain" description="N-acetyltransferase" evidence="4">
    <location>
        <begin position="16"/>
        <end position="191"/>
    </location>
</feature>
<dbReference type="InterPro" id="IPR050832">
    <property type="entry name" value="Bact_Acetyltransf"/>
</dbReference>
<dbReference type="PROSITE" id="PS51186">
    <property type="entry name" value="GNAT"/>
    <property type="match status" value="1"/>
</dbReference>
<dbReference type="EMBL" id="FOND01000004">
    <property type="protein sequence ID" value="SFE61004.1"/>
    <property type="molecule type" value="Genomic_DNA"/>
</dbReference>
<dbReference type="InterPro" id="IPR016181">
    <property type="entry name" value="Acyl_CoA_acyltransferase"/>
</dbReference>
<keyword evidence="1" id="KW-0808">Transferase</keyword>
<organism evidence="5 6">
    <name type="scientific">Blastococcus tunisiensis</name>
    <dbReference type="NCBI Taxonomy" id="1798228"/>
    <lineage>
        <taxon>Bacteria</taxon>
        <taxon>Bacillati</taxon>
        <taxon>Actinomycetota</taxon>
        <taxon>Actinomycetes</taxon>
        <taxon>Geodermatophilales</taxon>
        <taxon>Geodermatophilaceae</taxon>
        <taxon>Blastococcus</taxon>
    </lineage>
</organism>
<dbReference type="RefSeq" id="WP_254790630.1">
    <property type="nucleotide sequence ID" value="NZ_FOND01000004.1"/>
</dbReference>
<dbReference type="SUPFAM" id="SSF55729">
    <property type="entry name" value="Acyl-CoA N-acyltransferases (Nat)"/>
    <property type="match status" value="1"/>
</dbReference>
<feature type="region of interest" description="Disordered" evidence="3">
    <location>
        <begin position="1"/>
        <end position="21"/>
    </location>
</feature>